<evidence type="ECO:0000256" key="1">
    <source>
        <dbReference type="SAM" id="MobiDB-lite"/>
    </source>
</evidence>
<dbReference type="AlphaFoldDB" id="A0A2K2CUX4"/>
<feature type="region of interest" description="Disordered" evidence="1">
    <location>
        <begin position="19"/>
        <end position="41"/>
    </location>
</feature>
<protein>
    <submittedName>
        <fullName evidence="2 3">Uncharacterized protein</fullName>
    </submittedName>
</protein>
<accession>A0A2K2CUX4</accession>
<dbReference type="EnsemblPlants" id="PNT65837">
    <property type="protein sequence ID" value="PNT65837"/>
    <property type="gene ID" value="BRADI_3g03468v3"/>
</dbReference>
<dbReference type="EMBL" id="CM000882">
    <property type="protein sequence ID" value="PNT65837.1"/>
    <property type="molecule type" value="Genomic_DNA"/>
</dbReference>
<dbReference type="Proteomes" id="UP000008810">
    <property type="component" value="Chromosome 3"/>
</dbReference>
<organism evidence="2">
    <name type="scientific">Brachypodium distachyon</name>
    <name type="common">Purple false brome</name>
    <name type="synonym">Trachynia distachya</name>
    <dbReference type="NCBI Taxonomy" id="15368"/>
    <lineage>
        <taxon>Eukaryota</taxon>
        <taxon>Viridiplantae</taxon>
        <taxon>Streptophyta</taxon>
        <taxon>Embryophyta</taxon>
        <taxon>Tracheophyta</taxon>
        <taxon>Spermatophyta</taxon>
        <taxon>Magnoliopsida</taxon>
        <taxon>Liliopsida</taxon>
        <taxon>Poales</taxon>
        <taxon>Poaceae</taxon>
        <taxon>BOP clade</taxon>
        <taxon>Pooideae</taxon>
        <taxon>Stipodae</taxon>
        <taxon>Brachypodieae</taxon>
        <taxon>Brachypodium</taxon>
    </lineage>
</organism>
<proteinExistence type="predicted"/>
<keyword evidence="4" id="KW-1185">Reference proteome</keyword>
<sequence>MVPRLLRWLRPAARSVRRQGLAGRLPRVRDRRPSPPPPPPPHFLNRQLCESVARCPQLCASGVHNLLIQISFKRKMTYLCITKQPYLRGRG</sequence>
<dbReference type="InParanoid" id="A0A2K2CUX4"/>
<reference evidence="3" key="3">
    <citation type="submission" date="2018-08" db="UniProtKB">
        <authorList>
            <consortium name="EnsemblPlants"/>
        </authorList>
    </citation>
    <scope>IDENTIFICATION</scope>
    <source>
        <strain evidence="3">cv. Bd21</strain>
    </source>
</reference>
<gene>
    <name evidence="2" type="ORF">BRADI_3g03468v3</name>
</gene>
<evidence type="ECO:0000313" key="4">
    <source>
        <dbReference type="Proteomes" id="UP000008810"/>
    </source>
</evidence>
<name>A0A2K2CUX4_BRADI</name>
<evidence type="ECO:0000313" key="3">
    <source>
        <dbReference type="EnsemblPlants" id="PNT65837"/>
    </source>
</evidence>
<reference evidence="2 3" key="1">
    <citation type="journal article" date="2010" name="Nature">
        <title>Genome sequencing and analysis of the model grass Brachypodium distachyon.</title>
        <authorList>
            <consortium name="International Brachypodium Initiative"/>
        </authorList>
    </citation>
    <scope>NUCLEOTIDE SEQUENCE [LARGE SCALE GENOMIC DNA]</scope>
    <source>
        <strain evidence="2 3">Bd21</strain>
    </source>
</reference>
<dbReference type="Gramene" id="PNT65837">
    <property type="protein sequence ID" value="PNT65837"/>
    <property type="gene ID" value="BRADI_3g03468v3"/>
</dbReference>
<evidence type="ECO:0000313" key="2">
    <source>
        <dbReference type="EMBL" id="PNT65837.1"/>
    </source>
</evidence>
<reference evidence="2" key="2">
    <citation type="submission" date="2017-06" db="EMBL/GenBank/DDBJ databases">
        <title>WGS assembly of Brachypodium distachyon.</title>
        <authorList>
            <consortium name="The International Brachypodium Initiative"/>
            <person name="Lucas S."/>
            <person name="Harmon-Smith M."/>
            <person name="Lail K."/>
            <person name="Tice H."/>
            <person name="Grimwood J."/>
            <person name="Bruce D."/>
            <person name="Barry K."/>
            <person name="Shu S."/>
            <person name="Lindquist E."/>
            <person name="Wang M."/>
            <person name="Pitluck S."/>
            <person name="Vogel J.P."/>
            <person name="Garvin D.F."/>
            <person name="Mockler T.C."/>
            <person name="Schmutz J."/>
            <person name="Rokhsar D."/>
            <person name="Bevan M.W."/>
        </authorList>
    </citation>
    <scope>NUCLEOTIDE SEQUENCE</scope>
    <source>
        <strain evidence="2">Bd21</strain>
    </source>
</reference>